<evidence type="ECO:0000313" key="11">
    <source>
        <dbReference type="Proteomes" id="UP000177912"/>
    </source>
</evidence>
<dbReference type="CDD" id="cd00403">
    <property type="entry name" value="Ribosomal_L1"/>
    <property type="match status" value="1"/>
</dbReference>
<evidence type="ECO:0000313" key="10">
    <source>
        <dbReference type="EMBL" id="OGE80238.1"/>
    </source>
</evidence>
<evidence type="ECO:0000256" key="3">
    <source>
        <dbReference type="ARBA" id="ARBA00022730"/>
    </source>
</evidence>
<evidence type="ECO:0000256" key="7">
    <source>
        <dbReference type="ARBA" id="ARBA00023274"/>
    </source>
</evidence>
<evidence type="ECO:0000256" key="4">
    <source>
        <dbReference type="ARBA" id="ARBA00022845"/>
    </source>
</evidence>
<accession>A0A1F5NRI1</accession>
<dbReference type="GO" id="GO:0015934">
    <property type="term" value="C:large ribosomal subunit"/>
    <property type="evidence" value="ECO:0007669"/>
    <property type="project" value="InterPro"/>
</dbReference>
<comment type="function">
    <text evidence="9">Binds directly to 23S rRNA. The L1 stalk is quite mobile in the ribosome, and is involved in E site tRNA release.</text>
</comment>
<dbReference type="Gene3D" id="3.40.50.790">
    <property type="match status" value="1"/>
</dbReference>
<dbReference type="InterPro" id="IPR016095">
    <property type="entry name" value="Ribosomal_uL1_3-a/b-sand"/>
</dbReference>
<keyword evidence="5 9" id="KW-0694">RNA-binding</keyword>
<dbReference type="EMBL" id="MFEI01000037">
    <property type="protein sequence ID" value="OGE80238.1"/>
    <property type="molecule type" value="Genomic_DNA"/>
</dbReference>
<evidence type="ECO:0000256" key="6">
    <source>
        <dbReference type="ARBA" id="ARBA00022980"/>
    </source>
</evidence>
<dbReference type="InterPro" id="IPR005878">
    <property type="entry name" value="Ribosom_uL1_bac-type"/>
</dbReference>
<dbReference type="GO" id="GO:0000049">
    <property type="term" value="F:tRNA binding"/>
    <property type="evidence" value="ECO:0007669"/>
    <property type="project" value="UniProtKB-KW"/>
</dbReference>
<gene>
    <name evidence="9" type="primary">rplA</name>
    <name evidence="10" type="ORF">A2826_03165</name>
</gene>
<keyword evidence="7 9" id="KW-0687">Ribonucleoprotein</keyword>
<keyword evidence="9" id="KW-0820">tRNA-binding</keyword>
<dbReference type="PANTHER" id="PTHR36427">
    <property type="entry name" value="54S RIBOSOMAL PROTEIN L1, MITOCHONDRIAL"/>
    <property type="match status" value="1"/>
</dbReference>
<comment type="similarity">
    <text evidence="1 9">Belongs to the universal ribosomal protein uL1 family.</text>
</comment>
<dbReference type="Pfam" id="PF00687">
    <property type="entry name" value="Ribosomal_L1"/>
    <property type="match status" value="1"/>
</dbReference>
<evidence type="ECO:0000256" key="1">
    <source>
        <dbReference type="ARBA" id="ARBA00010531"/>
    </source>
</evidence>
<evidence type="ECO:0000256" key="8">
    <source>
        <dbReference type="ARBA" id="ARBA00035241"/>
    </source>
</evidence>
<organism evidence="10 11">
    <name type="scientific">Candidatus Doudnabacteria bacterium RIFCSPHIGHO2_01_FULL_43_23</name>
    <dbReference type="NCBI Taxonomy" id="1817822"/>
    <lineage>
        <taxon>Bacteria</taxon>
        <taxon>Candidatus Doudnaibacteriota</taxon>
    </lineage>
</organism>
<name>A0A1F5NRI1_9BACT</name>
<evidence type="ECO:0000256" key="9">
    <source>
        <dbReference type="HAMAP-Rule" id="MF_01318"/>
    </source>
</evidence>
<dbReference type="AlphaFoldDB" id="A0A1F5NRI1"/>
<sequence>MKKRSKRYNNSIHELNLKNTYSLDEALDLVKKTSTVKFDASVEAHIKLGLDTKQSDQVMRTAVTLPHGTGKKLKIAAFVTPGKEAEAKKAGAELVGGAELIEEIKTSQKLDFDIAVAEPAIMRDLAKIAKVLGQQGKMPSPKTGTVTPNIGAAIKDLAGGKINVKTDDAGNVHQVVGKVSYDAQKLKENIVALIESVKSAKPKGGKGDYITNVSIASSMGPGIKIRF</sequence>
<dbReference type="Gene3D" id="3.30.190.20">
    <property type="match status" value="1"/>
</dbReference>
<proteinExistence type="inferred from homology"/>
<dbReference type="InterPro" id="IPR028364">
    <property type="entry name" value="Ribosomal_uL1/biogenesis"/>
</dbReference>
<dbReference type="InterPro" id="IPR002143">
    <property type="entry name" value="Ribosomal_uL1"/>
</dbReference>
<evidence type="ECO:0000256" key="2">
    <source>
        <dbReference type="ARBA" id="ARBA00022491"/>
    </source>
</evidence>
<dbReference type="GO" id="GO:0006417">
    <property type="term" value="P:regulation of translation"/>
    <property type="evidence" value="ECO:0007669"/>
    <property type="project" value="UniProtKB-KW"/>
</dbReference>
<reference evidence="10 11" key="1">
    <citation type="journal article" date="2016" name="Nat. Commun.">
        <title>Thousands of microbial genomes shed light on interconnected biogeochemical processes in an aquifer system.</title>
        <authorList>
            <person name="Anantharaman K."/>
            <person name="Brown C.T."/>
            <person name="Hug L.A."/>
            <person name="Sharon I."/>
            <person name="Castelle C.J."/>
            <person name="Probst A.J."/>
            <person name="Thomas B.C."/>
            <person name="Singh A."/>
            <person name="Wilkins M.J."/>
            <person name="Karaoz U."/>
            <person name="Brodie E.L."/>
            <person name="Williams K.H."/>
            <person name="Hubbard S.S."/>
            <person name="Banfield J.F."/>
        </authorList>
    </citation>
    <scope>NUCLEOTIDE SEQUENCE [LARGE SCALE GENOMIC DNA]</scope>
</reference>
<comment type="function">
    <text evidence="9">Protein L1 is also a translational repressor protein, it controls the translation of the L11 operon by binding to its mRNA.</text>
</comment>
<dbReference type="GO" id="GO:0003735">
    <property type="term" value="F:structural constituent of ribosome"/>
    <property type="evidence" value="ECO:0007669"/>
    <property type="project" value="InterPro"/>
</dbReference>
<dbReference type="STRING" id="1817822.A2826_03165"/>
<comment type="subunit">
    <text evidence="9">Part of the 50S ribosomal subunit.</text>
</comment>
<keyword evidence="2 9" id="KW-0678">Repressor</keyword>
<dbReference type="InterPro" id="IPR023674">
    <property type="entry name" value="Ribosomal_uL1-like"/>
</dbReference>
<dbReference type="SUPFAM" id="SSF56808">
    <property type="entry name" value="Ribosomal protein L1"/>
    <property type="match status" value="1"/>
</dbReference>
<keyword evidence="3 9" id="KW-0699">rRNA-binding</keyword>
<dbReference type="HAMAP" id="MF_01318_B">
    <property type="entry name" value="Ribosomal_uL1_B"/>
    <property type="match status" value="1"/>
</dbReference>
<dbReference type="GO" id="GO:0006412">
    <property type="term" value="P:translation"/>
    <property type="evidence" value="ECO:0007669"/>
    <property type="project" value="UniProtKB-UniRule"/>
</dbReference>
<evidence type="ECO:0000256" key="5">
    <source>
        <dbReference type="ARBA" id="ARBA00022884"/>
    </source>
</evidence>
<dbReference type="GO" id="GO:0019843">
    <property type="term" value="F:rRNA binding"/>
    <property type="evidence" value="ECO:0007669"/>
    <property type="project" value="UniProtKB-UniRule"/>
</dbReference>
<dbReference type="FunFam" id="3.40.50.790:FF:000001">
    <property type="entry name" value="50S ribosomal protein L1"/>
    <property type="match status" value="1"/>
</dbReference>
<dbReference type="NCBIfam" id="TIGR01169">
    <property type="entry name" value="rplA_bact"/>
    <property type="match status" value="1"/>
</dbReference>
<dbReference type="PANTHER" id="PTHR36427:SF3">
    <property type="entry name" value="LARGE RIBOSOMAL SUBUNIT PROTEIN UL1M"/>
    <property type="match status" value="1"/>
</dbReference>
<comment type="caution">
    <text evidence="10">The sequence shown here is derived from an EMBL/GenBank/DDBJ whole genome shotgun (WGS) entry which is preliminary data.</text>
</comment>
<protein>
    <recommendedName>
        <fullName evidence="8 9">Large ribosomal subunit protein uL1</fullName>
    </recommendedName>
</protein>
<dbReference type="PIRSF" id="PIRSF002155">
    <property type="entry name" value="Ribosomal_L1"/>
    <property type="match status" value="1"/>
</dbReference>
<dbReference type="Proteomes" id="UP000177912">
    <property type="component" value="Unassembled WGS sequence"/>
</dbReference>
<keyword evidence="6 9" id="KW-0689">Ribosomal protein</keyword>
<keyword evidence="4 9" id="KW-0810">Translation regulation</keyword>